<gene>
    <name evidence="5" type="ORF">G3I59_24785</name>
</gene>
<keyword evidence="6" id="KW-1185">Reference proteome</keyword>
<organism evidence="5 6">
    <name type="scientific">Amycolatopsis rubida</name>
    <dbReference type="NCBI Taxonomy" id="112413"/>
    <lineage>
        <taxon>Bacteria</taxon>
        <taxon>Bacillati</taxon>
        <taxon>Actinomycetota</taxon>
        <taxon>Actinomycetes</taxon>
        <taxon>Pseudonocardiales</taxon>
        <taxon>Pseudonocardiaceae</taxon>
        <taxon>Amycolatopsis</taxon>
    </lineage>
</organism>
<reference evidence="5 6" key="1">
    <citation type="submission" date="2020-01" db="EMBL/GenBank/DDBJ databases">
        <title>Insect and environment-associated Actinomycetes.</title>
        <authorList>
            <person name="Currrie C."/>
            <person name="Chevrette M."/>
            <person name="Carlson C."/>
            <person name="Stubbendieck R."/>
            <person name="Wendt-Pienkowski E."/>
        </authorList>
    </citation>
    <scope>NUCLEOTIDE SEQUENCE [LARGE SCALE GENOMIC DNA]</scope>
    <source>
        <strain evidence="5 6">SID8386</strain>
    </source>
</reference>
<dbReference type="Pfam" id="PF00488">
    <property type="entry name" value="MutS_V"/>
    <property type="match status" value="1"/>
</dbReference>
<keyword evidence="2" id="KW-0067">ATP-binding</keyword>
<evidence type="ECO:0000313" key="6">
    <source>
        <dbReference type="Proteomes" id="UP000470404"/>
    </source>
</evidence>
<sequence>MKVFLLHPDRDFDAGGALPANEAVLTADLELDVLYDAMAEGDGFRRDVAREVLAAGSADPEVIRYRQHVLADCLRHDRIVRELYGIALEALKAPKKVWFGILLHSSPENILHRSVKILEVLTENLKQLSLLAQEQAGQFRSTGFRRFFAMVSEELDAGYFAVLEEHLQELELPRGVLMSAELGPGNKGVRHALHTPEKLSWWERLTGHDRDSAGFQVPARDEAGARALTDLAGHGVNLAANALAQSADHVLDFFTVLRKELAFYLGCLALRERLERRGQPVCFPEPEPCGQRVLAAKGVYDVGLALSQEQRTVGNDLAADGSALVVVTGANQGGKSTFLRSIGLAQLMMQCGMFVAAEAFRADLRRRVFTHFTREEDATMTTGKLDEELARMSEIADLIEPGDLVLCNESFASTNEREGSEIGRQVLRAFTGNEVKVVLVTHLFDLAHSLYEQEPGAGTFLRAERRPDGSRTFRLSPGEPLPTSYGEDSYRRIFAEAEA</sequence>
<name>A0ABX0BSX7_9PSEU</name>
<dbReference type="InterPro" id="IPR027417">
    <property type="entry name" value="P-loop_NTPase"/>
</dbReference>
<dbReference type="EMBL" id="JAAGNC010000126">
    <property type="protein sequence ID" value="NEC58729.1"/>
    <property type="molecule type" value="Genomic_DNA"/>
</dbReference>
<dbReference type="PANTHER" id="PTHR11361:SF34">
    <property type="entry name" value="DNA MISMATCH REPAIR PROTEIN MSH1, MITOCHONDRIAL"/>
    <property type="match status" value="1"/>
</dbReference>
<comment type="caution">
    <text evidence="5">The sequence shown here is derived from an EMBL/GenBank/DDBJ whole genome shotgun (WGS) entry which is preliminary data.</text>
</comment>
<proteinExistence type="predicted"/>
<feature type="domain" description="DNA mismatch repair proteins mutS family" evidence="4">
    <location>
        <begin position="322"/>
        <end position="498"/>
    </location>
</feature>
<dbReference type="Gene3D" id="3.40.50.300">
    <property type="entry name" value="P-loop containing nucleotide triphosphate hydrolases"/>
    <property type="match status" value="1"/>
</dbReference>
<evidence type="ECO:0000256" key="1">
    <source>
        <dbReference type="ARBA" id="ARBA00022741"/>
    </source>
</evidence>
<accession>A0ABX0BSX7</accession>
<dbReference type="SUPFAM" id="SSF52540">
    <property type="entry name" value="P-loop containing nucleoside triphosphate hydrolases"/>
    <property type="match status" value="1"/>
</dbReference>
<evidence type="ECO:0000259" key="4">
    <source>
        <dbReference type="SMART" id="SM00534"/>
    </source>
</evidence>
<protein>
    <submittedName>
        <fullName evidence="5">DNA mismatch repair protein</fullName>
    </submittedName>
</protein>
<dbReference type="RefSeq" id="WP_067588477.1">
    <property type="nucleotide sequence ID" value="NZ_JAAGNC010000126.1"/>
</dbReference>
<dbReference type="InterPro" id="IPR045076">
    <property type="entry name" value="MutS"/>
</dbReference>
<keyword evidence="1" id="KW-0547">Nucleotide-binding</keyword>
<dbReference type="SMART" id="SM00534">
    <property type="entry name" value="MUTSac"/>
    <property type="match status" value="1"/>
</dbReference>
<dbReference type="PANTHER" id="PTHR11361">
    <property type="entry name" value="DNA MISMATCH REPAIR PROTEIN MUTS FAMILY MEMBER"/>
    <property type="match status" value="1"/>
</dbReference>
<evidence type="ECO:0000313" key="5">
    <source>
        <dbReference type="EMBL" id="NEC58729.1"/>
    </source>
</evidence>
<dbReference type="Proteomes" id="UP000470404">
    <property type="component" value="Unassembled WGS sequence"/>
</dbReference>
<keyword evidence="3" id="KW-0238">DNA-binding</keyword>
<evidence type="ECO:0000256" key="2">
    <source>
        <dbReference type="ARBA" id="ARBA00022840"/>
    </source>
</evidence>
<dbReference type="InterPro" id="IPR000432">
    <property type="entry name" value="DNA_mismatch_repair_MutS_C"/>
</dbReference>
<evidence type="ECO:0000256" key="3">
    <source>
        <dbReference type="ARBA" id="ARBA00023125"/>
    </source>
</evidence>